<dbReference type="GeneTree" id="ENSGT00440000033863"/>
<dbReference type="SUPFAM" id="SSF50729">
    <property type="entry name" value="PH domain-like"/>
    <property type="match status" value="1"/>
</dbReference>
<dbReference type="GO" id="GO:0005085">
    <property type="term" value="F:guanyl-nucleotide exchange factor activity"/>
    <property type="evidence" value="ECO:0007669"/>
    <property type="project" value="InterPro"/>
</dbReference>
<keyword evidence="2" id="KW-0472">Membrane</keyword>
<accession>A0A8C9RVQ8</accession>
<evidence type="ECO:0000256" key="2">
    <source>
        <dbReference type="SAM" id="Phobius"/>
    </source>
</evidence>
<feature type="domain" description="DH" evidence="4">
    <location>
        <begin position="28"/>
        <end position="197"/>
    </location>
</feature>
<evidence type="ECO:0000313" key="6">
    <source>
        <dbReference type="Proteomes" id="UP000694397"/>
    </source>
</evidence>
<dbReference type="Gene3D" id="2.30.29.30">
    <property type="entry name" value="Pleckstrin-homology domain (PH domain)/Phosphotyrosine-binding domain (PTB)"/>
    <property type="match status" value="1"/>
</dbReference>
<protein>
    <submittedName>
        <fullName evidence="5">Rho guanine nucleotide exchange factor (GEF) 39</fullName>
    </submittedName>
</protein>
<evidence type="ECO:0000259" key="3">
    <source>
        <dbReference type="PROSITE" id="PS50003"/>
    </source>
</evidence>
<name>A0A8C9RVQ8_SCLFO</name>
<proteinExistence type="predicted"/>
<dbReference type="InterPro" id="IPR042987">
    <property type="entry name" value="ARHGEF39"/>
</dbReference>
<dbReference type="PROSITE" id="PS50010">
    <property type="entry name" value="DH_2"/>
    <property type="match status" value="1"/>
</dbReference>
<dbReference type="Proteomes" id="UP000694397">
    <property type="component" value="Chromosome 24"/>
</dbReference>
<evidence type="ECO:0000259" key="4">
    <source>
        <dbReference type="PROSITE" id="PS50010"/>
    </source>
</evidence>
<evidence type="ECO:0000313" key="5">
    <source>
        <dbReference type="Ensembl" id="ENSSFOP00015024689.2"/>
    </source>
</evidence>
<gene>
    <name evidence="5" type="primary">ARHGEF39</name>
    <name evidence="5" type="synonym">arhgef39</name>
</gene>
<dbReference type="InterPro" id="IPR011993">
    <property type="entry name" value="PH-like_dom_sf"/>
</dbReference>
<dbReference type="SMART" id="SM00325">
    <property type="entry name" value="RhoGEF"/>
    <property type="match status" value="1"/>
</dbReference>
<reference evidence="5" key="2">
    <citation type="submission" date="2025-08" db="UniProtKB">
        <authorList>
            <consortium name="Ensembl"/>
        </authorList>
    </citation>
    <scope>IDENTIFICATION</scope>
</reference>
<dbReference type="GO" id="GO:0030335">
    <property type="term" value="P:positive regulation of cell migration"/>
    <property type="evidence" value="ECO:0007669"/>
    <property type="project" value="TreeGrafter"/>
</dbReference>
<dbReference type="AlphaFoldDB" id="A0A8C9RVQ8"/>
<dbReference type="PROSITE" id="PS50003">
    <property type="entry name" value="PH_DOMAIN"/>
    <property type="match status" value="1"/>
</dbReference>
<dbReference type="SMART" id="SM00233">
    <property type="entry name" value="PH"/>
    <property type="match status" value="1"/>
</dbReference>
<dbReference type="Pfam" id="PF00621">
    <property type="entry name" value="RhoGEF"/>
    <property type="match status" value="1"/>
</dbReference>
<reference evidence="5 6" key="1">
    <citation type="submission" date="2019-04" db="EMBL/GenBank/DDBJ databases">
        <authorList>
            <consortium name="Wellcome Sanger Institute Data Sharing"/>
        </authorList>
    </citation>
    <scope>NUCLEOTIDE SEQUENCE [LARGE SCALE GENOMIC DNA]</scope>
</reference>
<feature type="domain" description="PH" evidence="3">
    <location>
        <begin position="227"/>
        <end position="331"/>
    </location>
</feature>
<keyword evidence="2" id="KW-1133">Transmembrane helix</keyword>
<dbReference type="PANTHER" id="PTHR47056:SF1">
    <property type="entry name" value="RHO GUANINE NUCLEOTIDE EXCHANGE FACTOR 39"/>
    <property type="match status" value="1"/>
</dbReference>
<organism evidence="5 6">
    <name type="scientific">Scleropages formosus</name>
    <name type="common">Asian bonytongue</name>
    <name type="synonym">Osteoglossum formosum</name>
    <dbReference type="NCBI Taxonomy" id="113540"/>
    <lineage>
        <taxon>Eukaryota</taxon>
        <taxon>Metazoa</taxon>
        <taxon>Chordata</taxon>
        <taxon>Craniata</taxon>
        <taxon>Vertebrata</taxon>
        <taxon>Euteleostomi</taxon>
        <taxon>Actinopterygii</taxon>
        <taxon>Neopterygii</taxon>
        <taxon>Teleostei</taxon>
        <taxon>Osteoglossocephala</taxon>
        <taxon>Osteoglossomorpha</taxon>
        <taxon>Osteoglossiformes</taxon>
        <taxon>Osteoglossidae</taxon>
        <taxon>Scleropages</taxon>
    </lineage>
</organism>
<feature type="region of interest" description="Disordered" evidence="1">
    <location>
        <begin position="350"/>
        <end position="375"/>
    </location>
</feature>
<dbReference type="OrthoDB" id="660555at2759"/>
<dbReference type="Ensembl" id="ENSSFOT00015024957.2">
    <property type="protein sequence ID" value="ENSSFOP00015024689.2"/>
    <property type="gene ID" value="ENSSFOG00015015883.2"/>
</dbReference>
<feature type="transmembrane region" description="Helical" evidence="2">
    <location>
        <begin position="386"/>
        <end position="404"/>
    </location>
</feature>
<keyword evidence="6" id="KW-1185">Reference proteome</keyword>
<dbReference type="InterPro" id="IPR000219">
    <property type="entry name" value="DH_dom"/>
</dbReference>
<keyword evidence="2" id="KW-0812">Transmembrane</keyword>
<sequence length="406" mass="46442">MSSALTPISHPTANIQEQRERWEFRTGRELVCTEQHYCHQLELVITYFVEILNAKGTLRQDIREGIFSSIKSIHSVNQTLLAYLEDGMFGQGFERFCQHLNCYTTYVDNIHNASKVLQVQVQKNKAFRRFKKLQESRPEFRNMSLEDLLLLPLQRIQQYKYFLRDLTENTSADSSDFPQLSGAVKAVSEVAQRIQDNARSHENHLQLRRVQRLLKGRKTKVLAPGRWYIREGWLQVVPPKGTETKPKMFFLFSDILLQTTPCSPLHPTNGDKFACQRIYPLKECVVDKVFGHTKSQGGLISLTFAEDKLLLMSSDQEDINDWYRSLSSAVGQLVSRSTVVSKRDNLCRKPLRSAEGRSEPNTPAGPSHLEGLTAQPHGRKRNMVRVVFVFPPLVPCLLASLILVCV</sequence>
<dbReference type="GO" id="GO:0005886">
    <property type="term" value="C:plasma membrane"/>
    <property type="evidence" value="ECO:0007669"/>
    <property type="project" value="TreeGrafter"/>
</dbReference>
<evidence type="ECO:0000256" key="1">
    <source>
        <dbReference type="SAM" id="MobiDB-lite"/>
    </source>
</evidence>
<dbReference type="Gene3D" id="1.20.900.10">
    <property type="entry name" value="Dbl homology (DH) domain"/>
    <property type="match status" value="1"/>
</dbReference>
<reference evidence="5" key="3">
    <citation type="submission" date="2025-09" db="UniProtKB">
        <authorList>
            <consortium name="Ensembl"/>
        </authorList>
    </citation>
    <scope>IDENTIFICATION</scope>
</reference>
<dbReference type="SUPFAM" id="SSF48065">
    <property type="entry name" value="DBL homology domain (DH-domain)"/>
    <property type="match status" value="1"/>
</dbReference>
<dbReference type="InterPro" id="IPR035899">
    <property type="entry name" value="DBL_dom_sf"/>
</dbReference>
<dbReference type="InterPro" id="IPR001849">
    <property type="entry name" value="PH_domain"/>
</dbReference>
<dbReference type="PANTHER" id="PTHR47056">
    <property type="entry name" value="RHO GUANINE NUCLEOTIDE EXCHANGE FACTOR 39"/>
    <property type="match status" value="1"/>
</dbReference>